<dbReference type="PANTHER" id="PTHR11614">
    <property type="entry name" value="PHOSPHOLIPASE-RELATED"/>
    <property type="match status" value="1"/>
</dbReference>
<dbReference type="PROSITE" id="PS51257">
    <property type="entry name" value="PROKAR_LIPOPROTEIN"/>
    <property type="match status" value="1"/>
</dbReference>
<keyword evidence="1" id="KW-0732">Signal</keyword>
<feature type="domain" description="Serine aminopeptidase S33" evidence="2">
    <location>
        <begin position="47"/>
        <end position="276"/>
    </location>
</feature>
<evidence type="ECO:0000313" key="3">
    <source>
        <dbReference type="EMBL" id="KGD62249.1"/>
    </source>
</evidence>
<accession>A0ABR4WGJ1</accession>
<dbReference type="Pfam" id="PF12146">
    <property type="entry name" value="Hydrolase_4"/>
    <property type="match status" value="1"/>
</dbReference>
<protein>
    <submittedName>
        <fullName evidence="3">Alpha/beta hydrolase</fullName>
    </submittedName>
</protein>
<evidence type="ECO:0000313" key="4">
    <source>
        <dbReference type="Proteomes" id="UP000029443"/>
    </source>
</evidence>
<dbReference type="Proteomes" id="UP000029443">
    <property type="component" value="Unassembled WGS sequence"/>
</dbReference>
<dbReference type="SUPFAM" id="SSF53474">
    <property type="entry name" value="alpha/beta-Hydrolases"/>
    <property type="match status" value="1"/>
</dbReference>
<comment type="caution">
    <text evidence="3">The sequence shown here is derived from an EMBL/GenBank/DDBJ whole genome shotgun (WGS) entry which is preliminary data.</text>
</comment>
<dbReference type="InterPro" id="IPR051044">
    <property type="entry name" value="MAG_DAG_Lipase"/>
</dbReference>
<dbReference type="InterPro" id="IPR000073">
    <property type="entry name" value="AB_hydrolase_1"/>
</dbReference>
<dbReference type="EMBL" id="ARXU01000002">
    <property type="protein sequence ID" value="KGD62249.1"/>
    <property type="molecule type" value="Genomic_DNA"/>
</dbReference>
<dbReference type="GO" id="GO:0016787">
    <property type="term" value="F:hydrolase activity"/>
    <property type="evidence" value="ECO:0007669"/>
    <property type="project" value="UniProtKB-KW"/>
</dbReference>
<reference evidence="3 4" key="1">
    <citation type="submission" date="2012-09" db="EMBL/GenBank/DDBJ databases">
        <title>Genome Sequence of alkane-degrading Bacterium Alcanivorax jadensis T9.</title>
        <authorList>
            <person name="Lai Q."/>
            <person name="Shao Z."/>
        </authorList>
    </citation>
    <scope>NUCLEOTIDE SEQUENCE [LARGE SCALE GENOMIC DNA]</scope>
    <source>
        <strain evidence="3 4">T9</strain>
    </source>
</reference>
<dbReference type="Gene3D" id="3.40.50.1820">
    <property type="entry name" value="alpha/beta hydrolase"/>
    <property type="match status" value="1"/>
</dbReference>
<evidence type="ECO:0000259" key="2">
    <source>
        <dbReference type="Pfam" id="PF12146"/>
    </source>
</evidence>
<dbReference type="InterPro" id="IPR022742">
    <property type="entry name" value="Hydrolase_4"/>
</dbReference>
<keyword evidence="3" id="KW-0378">Hydrolase</keyword>
<name>A0ABR4WGJ1_9GAMM</name>
<organism evidence="3 4">
    <name type="scientific">Alcanivorax jadensis T9</name>
    <dbReference type="NCBI Taxonomy" id="1177181"/>
    <lineage>
        <taxon>Bacteria</taxon>
        <taxon>Pseudomonadati</taxon>
        <taxon>Pseudomonadota</taxon>
        <taxon>Gammaproteobacteria</taxon>
        <taxon>Oceanospirillales</taxon>
        <taxon>Alcanivoracaceae</taxon>
        <taxon>Alcanivorax</taxon>
    </lineage>
</organism>
<evidence type="ECO:0000256" key="1">
    <source>
        <dbReference type="SAM" id="SignalP"/>
    </source>
</evidence>
<gene>
    <name evidence="3" type="ORF">T9A_00540</name>
</gene>
<proteinExistence type="predicted"/>
<dbReference type="PRINTS" id="PR00111">
    <property type="entry name" value="ABHYDROLASE"/>
</dbReference>
<feature type="signal peptide" evidence="1">
    <location>
        <begin position="1"/>
        <end position="17"/>
    </location>
</feature>
<keyword evidence="4" id="KW-1185">Reference proteome</keyword>
<dbReference type="RefSeq" id="WP_084573377.1">
    <property type="nucleotide sequence ID" value="NZ_ARXU01000002.1"/>
</dbReference>
<dbReference type="InterPro" id="IPR029058">
    <property type="entry name" value="AB_hydrolase_fold"/>
</dbReference>
<feature type="chain" id="PRO_5047050180" evidence="1">
    <location>
        <begin position="18"/>
        <end position="296"/>
    </location>
</feature>
<sequence>MILRLVTLIMLHGLLSACNLVSDKRAEDTAAPAALTDTLRHWQPADNPDAVILGLHSFGDYGAAFDALGPYFADNGHLLVSYDQAGFGERAQQGQWAGEDQLVSEAVYQIEQLYERYQRPVFLVGESLGGAVAMLAALEVPDKVAGIVLAGPAVREGIRLRYGWNAAIASAAFLAPGYQLTVNRDPDDPNLAADSAQRLANDPRVIREVRMDAYWGLIQLADSASDQAPSLQVPSLLLYGGKDNSVPAAGINHLHDHLADRGEYRFYPQGPHLLLQGPQWQNVADHILDWVARTSP</sequence>